<feature type="chain" id="PRO_5044563734" evidence="2">
    <location>
        <begin position="19"/>
        <end position="336"/>
    </location>
</feature>
<keyword evidence="1 2" id="KW-0732">Signal</keyword>
<dbReference type="EMBL" id="FTOJ01000002">
    <property type="protein sequence ID" value="SIS69667.1"/>
    <property type="molecule type" value="Genomic_DNA"/>
</dbReference>
<dbReference type="RefSeq" id="WP_076450289.1">
    <property type="nucleotide sequence ID" value="NZ_FTOJ01000002.1"/>
</dbReference>
<evidence type="ECO:0000313" key="6">
    <source>
        <dbReference type="Proteomes" id="UP000186246"/>
    </source>
</evidence>
<feature type="domain" description="Secretion system C-terminal sorting" evidence="3">
    <location>
        <begin position="268"/>
        <end position="334"/>
    </location>
</feature>
<keyword evidence="7" id="KW-1185">Reference proteome</keyword>
<dbReference type="AlphaFoldDB" id="A0A1N7L772"/>
<organism evidence="5 6">
    <name type="scientific">Chryseobacterium piscicola</name>
    <dbReference type="NCBI Taxonomy" id="551459"/>
    <lineage>
        <taxon>Bacteria</taxon>
        <taxon>Pseudomonadati</taxon>
        <taxon>Bacteroidota</taxon>
        <taxon>Flavobacteriia</taxon>
        <taxon>Flavobacteriales</taxon>
        <taxon>Weeksellaceae</taxon>
        <taxon>Chryseobacterium group</taxon>
        <taxon>Chryseobacterium</taxon>
    </lineage>
</organism>
<evidence type="ECO:0000259" key="3">
    <source>
        <dbReference type="Pfam" id="PF18962"/>
    </source>
</evidence>
<evidence type="ECO:0000313" key="5">
    <source>
        <dbReference type="EMBL" id="SIS69667.1"/>
    </source>
</evidence>
<evidence type="ECO:0000256" key="1">
    <source>
        <dbReference type="ARBA" id="ARBA00022729"/>
    </source>
</evidence>
<accession>A0A1N7L772</accession>
<dbReference type="Proteomes" id="UP000186246">
    <property type="component" value="Unassembled WGS sequence"/>
</dbReference>
<name>A0A1N7L772_9FLAO</name>
<sequence length="336" mass="35764">MKNIFIAAALLTTHFLMAQSYPPQAGVSGSTAIPSSSPLFKSWASGSTVLRALQQINGSQTAYASAGTPENAVGASNGSIVSLGDGGTAILTFAKPITNDSGFDFAVFENGFTSGQSGKAFLELAFVEVSSDGVNFFRFPSHNEYPSNYIQNSTDVGGSGFATMDARYLNNFAGKYTNGFGTPFDLSDIPDNPLLNKEQITHVKIIDVIGTNIEAYRTYDSLGNVAVDPFPTPGAGSGFDLDAVGVINEYTAVLATAENKKTDAKINLYPNPATDFIKITADKDVEVKIYNVNGALVKQGKTVNKTLNISDLSNGNYIIQIDNNFNKQNLKLIISK</sequence>
<dbReference type="EMBL" id="MUGO01000002">
    <property type="protein sequence ID" value="PQA97411.1"/>
    <property type="molecule type" value="Genomic_DNA"/>
</dbReference>
<evidence type="ECO:0000313" key="7">
    <source>
        <dbReference type="Proteomes" id="UP000238314"/>
    </source>
</evidence>
<dbReference type="Pfam" id="PF18962">
    <property type="entry name" value="Por_Secre_tail"/>
    <property type="match status" value="1"/>
</dbReference>
<feature type="signal peptide" evidence="2">
    <location>
        <begin position="1"/>
        <end position="18"/>
    </location>
</feature>
<proteinExistence type="predicted"/>
<protein>
    <submittedName>
        <fullName evidence="5">Por secretion system C-terminal sorting domain-containing protein</fullName>
    </submittedName>
</protein>
<dbReference type="OrthoDB" id="866189at2"/>
<evidence type="ECO:0000256" key="2">
    <source>
        <dbReference type="SAM" id="SignalP"/>
    </source>
</evidence>
<dbReference type="NCBIfam" id="TIGR04183">
    <property type="entry name" value="Por_Secre_tail"/>
    <property type="match status" value="1"/>
</dbReference>
<dbReference type="Proteomes" id="UP000238314">
    <property type="component" value="Unassembled WGS sequence"/>
</dbReference>
<dbReference type="InterPro" id="IPR026444">
    <property type="entry name" value="Secre_tail"/>
</dbReference>
<reference evidence="4 7" key="1">
    <citation type="submission" date="2016-11" db="EMBL/GenBank/DDBJ databases">
        <title>Whole genomes of Flavobacteriaceae.</title>
        <authorList>
            <person name="Stine C."/>
            <person name="Li C."/>
            <person name="Tadesse D."/>
        </authorList>
    </citation>
    <scope>NUCLEOTIDE SEQUENCE [LARGE SCALE GENOMIC DNA]</scope>
    <source>
        <strain evidence="4 7">DSM 21068</strain>
    </source>
</reference>
<reference evidence="5" key="3">
    <citation type="submission" date="2017-01" db="EMBL/GenBank/DDBJ databases">
        <authorList>
            <person name="Mah S.A."/>
            <person name="Swanson W.J."/>
            <person name="Moy G.W."/>
            <person name="Vacquier V.D."/>
        </authorList>
    </citation>
    <scope>NUCLEOTIDE SEQUENCE [LARGE SCALE GENOMIC DNA]</scope>
    <source>
        <strain evidence="5">DSM 21068</strain>
    </source>
</reference>
<evidence type="ECO:0000313" key="4">
    <source>
        <dbReference type="EMBL" id="PQA97411.1"/>
    </source>
</evidence>
<gene>
    <name evidence="4" type="ORF">B0A70_01730</name>
    <name evidence="5" type="ORF">SAMN05421796_10279</name>
</gene>
<dbReference type="STRING" id="551459.SAMN05421796_10279"/>
<reference evidence="6" key="2">
    <citation type="submission" date="2017-01" db="EMBL/GenBank/DDBJ databases">
        <authorList>
            <person name="Varghese N."/>
            <person name="Submissions S."/>
        </authorList>
    </citation>
    <scope>NUCLEOTIDE SEQUENCE [LARGE SCALE GENOMIC DNA]</scope>
    <source>
        <strain evidence="6">DSM 21068</strain>
    </source>
</reference>